<dbReference type="STRING" id="604088.SAMN04488060_0242"/>
<proteinExistence type="predicted"/>
<evidence type="ECO:0000313" key="2">
    <source>
        <dbReference type="Proteomes" id="UP000199331"/>
    </source>
</evidence>
<accession>A0A1I5KIS0</accession>
<keyword evidence="2" id="KW-1185">Reference proteome</keyword>
<dbReference type="EMBL" id="FOWZ01000001">
    <property type="protein sequence ID" value="SFO84576.1"/>
    <property type="molecule type" value="Genomic_DNA"/>
</dbReference>
<dbReference type="AlphaFoldDB" id="A0A1I5KIS0"/>
<gene>
    <name evidence="1" type="ORF">SAMN04488060_0242</name>
</gene>
<protein>
    <submittedName>
        <fullName evidence="1">Uncharacterized protein</fullName>
    </submittedName>
</protein>
<dbReference type="Proteomes" id="UP000199331">
    <property type="component" value="Unassembled WGS sequence"/>
</dbReference>
<reference evidence="2" key="1">
    <citation type="submission" date="2016-10" db="EMBL/GenBank/DDBJ databases">
        <authorList>
            <person name="Varghese N."/>
            <person name="Submissions S."/>
        </authorList>
    </citation>
    <scope>NUCLEOTIDE SEQUENCE [LARGE SCALE GENOMIC DNA]</scope>
    <source>
        <strain evidence="2">CGMCC 1.7715</strain>
    </source>
</reference>
<evidence type="ECO:0000313" key="1">
    <source>
        <dbReference type="EMBL" id="SFO84576.1"/>
    </source>
</evidence>
<name>A0A1I5KIS0_9SPHN</name>
<organism evidence="1 2">
    <name type="scientific">Qipengyuania nanhaisediminis</name>
    <dbReference type="NCBI Taxonomy" id="604088"/>
    <lineage>
        <taxon>Bacteria</taxon>
        <taxon>Pseudomonadati</taxon>
        <taxon>Pseudomonadota</taxon>
        <taxon>Alphaproteobacteria</taxon>
        <taxon>Sphingomonadales</taxon>
        <taxon>Erythrobacteraceae</taxon>
        <taxon>Qipengyuania</taxon>
    </lineage>
</organism>
<sequence length="120" mass="13210">MRGLVHTHTHEDLNLITPDMPTSLFIFLMEAVAGPASQYRPGARHALLVFVLGGTIEHCQQTAIECVENQGWQFVEPKRAKEVSTDIEQIADDTLRAAATHALNNGDAIIVYQDEIPSDS</sequence>